<proteinExistence type="predicted"/>
<feature type="transmembrane region" description="Helical" evidence="1">
    <location>
        <begin position="111"/>
        <end position="132"/>
    </location>
</feature>
<evidence type="ECO:0000256" key="1">
    <source>
        <dbReference type="SAM" id="Phobius"/>
    </source>
</evidence>
<feature type="transmembrane region" description="Helical" evidence="1">
    <location>
        <begin position="68"/>
        <end position="91"/>
    </location>
</feature>
<accession>A0A914VF60</accession>
<keyword evidence="1" id="KW-1133">Transmembrane helix</keyword>
<organism evidence="2 3">
    <name type="scientific">Plectus sambesii</name>
    <dbReference type="NCBI Taxonomy" id="2011161"/>
    <lineage>
        <taxon>Eukaryota</taxon>
        <taxon>Metazoa</taxon>
        <taxon>Ecdysozoa</taxon>
        <taxon>Nematoda</taxon>
        <taxon>Chromadorea</taxon>
        <taxon>Plectida</taxon>
        <taxon>Plectina</taxon>
        <taxon>Plectoidea</taxon>
        <taxon>Plectidae</taxon>
        <taxon>Plectus</taxon>
    </lineage>
</organism>
<feature type="transmembrane region" description="Helical" evidence="1">
    <location>
        <begin position="242"/>
        <end position="259"/>
    </location>
</feature>
<evidence type="ECO:0000313" key="3">
    <source>
        <dbReference type="WBParaSite" id="PSAMB.scaffold1881size26999.g15342.t1"/>
    </source>
</evidence>
<dbReference type="WBParaSite" id="PSAMB.scaffold1881size26999.g15342.t1">
    <property type="protein sequence ID" value="PSAMB.scaffold1881size26999.g15342.t1"/>
    <property type="gene ID" value="PSAMB.scaffold1881size26999.g15342"/>
</dbReference>
<protein>
    <submittedName>
        <fullName evidence="3">Uncharacterized protein</fullName>
    </submittedName>
</protein>
<name>A0A914VF60_9BILA</name>
<dbReference type="Proteomes" id="UP000887566">
    <property type="component" value="Unplaced"/>
</dbReference>
<dbReference type="AlphaFoldDB" id="A0A914VF60"/>
<sequence length="285" mass="32531">MKKATKMCPEAAQSIRSTMFESGEKNQFSRVMQPIFTIMVVLGLQPFASPNRSSESKTPILKRLYNRYFTYGFFFWLPLPFIGCRATFLSMKAYANTVQKYGFFDSTTVSIMQTWLLVQIGWIFAIYAFVFASRIVTMIGKFDEISLSPLALSHFRKVTYALSDHYAFSLAYSFIHLDALLGICLSAISLNDEARAVRCDLHDYVPESFEVYVLMEKFDRKASDSGWGFTMGKMVLLDKRKFVALFGAMLTFIALWSQFAQHENGCQSSNSTTSVNLIVELDLYF</sequence>
<keyword evidence="2" id="KW-1185">Reference proteome</keyword>
<reference evidence="3" key="1">
    <citation type="submission" date="2022-11" db="UniProtKB">
        <authorList>
            <consortium name="WormBaseParasite"/>
        </authorList>
    </citation>
    <scope>IDENTIFICATION</scope>
</reference>
<keyword evidence="1" id="KW-0812">Transmembrane</keyword>
<keyword evidence="1" id="KW-0472">Membrane</keyword>
<evidence type="ECO:0000313" key="2">
    <source>
        <dbReference type="Proteomes" id="UP000887566"/>
    </source>
</evidence>